<dbReference type="SUPFAM" id="SSF53335">
    <property type="entry name" value="S-adenosyl-L-methionine-dependent methyltransferases"/>
    <property type="match status" value="1"/>
</dbReference>
<dbReference type="PANTHER" id="PTHR31760">
    <property type="entry name" value="S-ADENOSYL-L-METHIONINE-DEPENDENT METHYLTRANSFERASES SUPERFAMILY PROTEIN"/>
    <property type="match status" value="1"/>
</dbReference>
<keyword evidence="1" id="KW-0963">Cytoplasm</keyword>
<organism evidence="4">
    <name type="scientific">hot springs metagenome</name>
    <dbReference type="NCBI Taxonomy" id="433727"/>
    <lineage>
        <taxon>unclassified sequences</taxon>
        <taxon>metagenomes</taxon>
        <taxon>ecological metagenomes</taxon>
    </lineage>
</organism>
<proteinExistence type="inferred from homology"/>
<keyword evidence="4" id="KW-0489">Methyltransferase</keyword>
<sequence length="207" mass="23932">MERERLLIKGLKELGIEPSDEIINRFDNYLFELKKWNRAYNLTALKNDEDIIIKHFFDSLLYLRVVPEGQRDICDIGSGAGFPGVPMAIVNTRLNITLIEPSRKKVAFLRHMKKALMLNNIEVLDKRIEDVRNMLFDIAVTRALFNIKDLIKEAGHILKEDGFFVLNKGPRFEDEIIGLPDNVKFEVITITLPCTSLQRYLIVLKFA</sequence>
<keyword evidence="3 4" id="KW-0808">Transferase</keyword>
<dbReference type="GO" id="GO:0070043">
    <property type="term" value="F:rRNA (guanine-N7-)-methyltransferase activity"/>
    <property type="evidence" value="ECO:0007669"/>
    <property type="project" value="TreeGrafter"/>
</dbReference>
<dbReference type="HAMAP" id="MF_00074">
    <property type="entry name" value="16SrRNA_methyltr_G"/>
    <property type="match status" value="1"/>
</dbReference>
<dbReference type="GO" id="GO:0005829">
    <property type="term" value="C:cytosol"/>
    <property type="evidence" value="ECO:0007669"/>
    <property type="project" value="TreeGrafter"/>
</dbReference>
<evidence type="ECO:0000313" key="4">
    <source>
        <dbReference type="EMBL" id="GER93345.1"/>
    </source>
</evidence>
<keyword evidence="2" id="KW-0698">rRNA processing</keyword>
<accession>A0A5J4KZE0</accession>
<dbReference type="EMBL" id="BLAB01000001">
    <property type="protein sequence ID" value="GER93345.1"/>
    <property type="molecule type" value="Genomic_DNA"/>
</dbReference>
<dbReference type="Gene3D" id="3.40.50.150">
    <property type="entry name" value="Vaccinia Virus protein VP39"/>
    <property type="match status" value="1"/>
</dbReference>
<reference evidence="4" key="1">
    <citation type="submission" date="2019-10" db="EMBL/GenBank/DDBJ databases">
        <title>Metagenomic sequencing of thiosulfate-disproportionating enrichment culture.</title>
        <authorList>
            <person name="Umezawa K."/>
            <person name="Kojima H."/>
            <person name="Fukui M."/>
        </authorList>
    </citation>
    <scope>NUCLEOTIDE SEQUENCE</scope>
    <source>
        <strain evidence="4">45J</strain>
    </source>
</reference>
<dbReference type="PANTHER" id="PTHR31760:SF0">
    <property type="entry name" value="S-ADENOSYL-L-METHIONINE-DEPENDENT METHYLTRANSFERASES SUPERFAMILY PROTEIN"/>
    <property type="match status" value="1"/>
</dbReference>
<dbReference type="InterPro" id="IPR029063">
    <property type="entry name" value="SAM-dependent_MTases_sf"/>
</dbReference>
<evidence type="ECO:0000256" key="2">
    <source>
        <dbReference type="ARBA" id="ARBA00022552"/>
    </source>
</evidence>
<evidence type="ECO:0000256" key="1">
    <source>
        <dbReference type="ARBA" id="ARBA00022490"/>
    </source>
</evidence>
<evidence type="ECO:0000256" key="3">
    <source>
        <dbReference type="ARBA" id="ARBA00022679"/>
    </source>
</evidence>
<gene>
    <name evidence="4" type="ORF">A45J_1084</name>
</gene>
<dbReference type="InterPro" id="IPR003682">
    <property type="entry name" value="rRNA_ssu_MeTfrase_G"/>
</dbReference>
<dbReference type="Pfam" id="PF02527">
    <property type="entry name" value="GidB"/>
    <property type="match status" value="1"/>
</dbReference>
<dbReference type="PIRSF" id="PIRSF003078">
    <property type="entry name" value="GidB"/>
    <property type="match status" value="1"/>
</dbReference>
<protein>
    <submittedName>
        <fullName evidence="4">16S rRNA (Guanine(527)-N(7))-methyltransferase RsmG</fullName>
    </submittedName>
</protein>
<comment type="caution">
    <text evidence="4">The sequence shown here is derived from an EMBL/GenBank/DDBJ whole genome shotgun (WGS) entry which is preliminary data.</text>
</comment>
<dbReference type="NCBIfam" id="TIGR00138">
    <property type="entry name" value="rsmG_gidB"/>
    <property type="match status" value="1"/>
</dbReference>
<dbReference type="AlphaFoldDB" id="A0A5J4KZE0"/>
<name>A0A5J4KZE0_9ZZZZ</name>